<dbReference type="InterPro" id="IPR029063">
    <property type="entry name" value="SAM-dependent_MTases_sf"/>
</dbReference>
<evidence type="ECO:0000256" key="5">
    <source>
        <dbReference type="ARBA" id="ARBA00022679"/>
    </source>
</evidence>
<comment type="subcellular location">
    <subcellularLocation>
        <location evidence="1 7">Cytoplasm</location>
    </subcellularLocation>
</comment>
<dbReference type="CDD" id="cd02440">
    <property type="entry name" value="AdoMet_MTases"/>
    <property type="match status" value="1"/>
</dbReference>
<protein>
    <recommendedName>
        <fullName evidence="7">Protein-L-isoaspartate O-methyltransferase</fullName>
        <ecNumber evidence="7">2.1.1.77</ecNumber>
    </recommendedName>
    <alternativeName>
        <fullName evidence="7">L-isoaspartyl protein carboxyl methyltransferase</fullName>
    </alternativeName>
    <alternativeName>
        <fullName evidence="7">Protein L-isoaspartyl methyltransferase</fullName>
    </alternativeName>
    <alternativeName>
        <fullName evidence="7">Protein-beta-aspartate methyltransferase</fullName>
        <shortName evidence="7">PIMT</shortName>
    </alternativeName>
</protein>
<proteinExistence type="inferred from homology"/>
<dbReference type="InterPro" id="IPR000682">
    <property type="entry name" value="PCMT"/>
</dbReference>
<dbReference type="GO" id="GO:0030091">
    <property type="term" value="P:protein repair"/>
    <property type="evidence" value="ECO:0007669"/>
    <property type="project" value="UniProtKB-UniRule"/>
</dbReference>
<dbReference type="SUPFAM" id="SSF53335">
    <property type="entry name" value="S-adenosyl-L-methionine-dependent methyltransferases"/>
    <property type="match status" value="1"/>
</dbReference>
<reference evidence="8 9" key="1">
    <citation type="submission" date="2018-05" db="EMBL/GenBank/DDBJ databases">
        <title>Abyssibacter profundi OUC007T gen. nov., sp. nov, a marine bacterium isolated from seawater of the Mariana Trench.</title>
        <authorList>
            <person name="Zhou S."/>
        </authorList>
    </citation>
    <scope>NUCLEOTIDE SEQUENCE [LARGE SCALE GENOMIC DNA]</scope>
    <source>
        <strain evidence="8 9">OUC007</strain>
    </source>
</reference>
<feature type="active site" evidence="7">
    <location>
        <position position="60"/>
    </location>
</feature>
<evidence type="ECO:0000256" key="7">
    <source>
        <dbReference type="HAMAP-Rule" id="MF_00090"/>
    </source>
</evidence>
<keyword evidence="6 7" id="KW-0949">S-adenosyl-L-methionine</keyword>
<dbReference type="GO" id="GO:0032259">
    <property type="term" value="P:methylation"/>
    <property type="evidence" value="ECO:0007669"/>
    <property type="project" value="UniProtKB-KW"/>
</dbReference>
<dbReference type="PANTHER" id="PTHR11579">
    <property type="entry name" value="PROTEIN-L-ISOASPARTATE O-METHYLTRANSFERASE"/>
    <property type="match status" value="1"/>
</dbReference>
<dbReference type="HAMAP" id="MF_00090">
    <property type="entry name" value="PIMT"/>
    <property type="match status" value="1"/>
</dbReference>
<evidence type="ECO:0000256" key="2">
    <source>
        <dbReference type="ARBA" id="ARBA00005369"/>
    </source>
</evidence>
<comment type="function">
    <text evidence="7">Catalyzes the methyl esterification of L-isoaspartyl residues in peptides and proteins that result from spontaneous decomposition of normal L-aspartyl and L-asparaginyl residues. It plays a role in the repair and/or degradation of damaged proteins.</text>
</comment>
<evidence type="ECO:0000256" key="4">
    <source>
        <dbReference type="ARBA" id="ARBA00022603"/>
    </source>
</evidence>
<dbReference type="GO" id="GO:0004719">
    <property type="term" value="F:protein-L-isoaspartate (D-aspartate) O-methyltransferase activity"/>
    <property type="evidence" value="ECO:0007669"/>
    <property type="project" value="UniProtKB-UniRule"/>
</dbReference>
<keyword evidence="3 7" id="KW-0963">Cytoplasm</keyword>
<evidence type="ECO:0000256" key="3">
    <source>
        <dbReference type="ARBA" id="ARBA00022490"/>
    </source>
</evidence>
<comment type="catalytic activity">
    <reaction evidence="7">
        <text>[protein]-L-isoaspartate + S-adenosyl-L-methionine = [protein]-L-isoaspartate alpha-methyl ester + S-adenosyl-L-homocysteine</text>
        <dbReference type="Rhea" id="RHEA:12705"/>
        <dbReference type="Rhea" id="RHEA-COMP:12143"/>
        <dbReference type="Rhea" id="RHEA-COMP:12144"/>
        <dbReference type="ChEBI" id="CHEBI:57856"/>
        <dbReference type="ChEBI" id="CHEBI:59789"/>
        <dbReference type="ChEBI" id="CHEBI:90596"/>
        <dbReference type="ChEBI" id="CHEBI:90598"/>
        <dbReference type="EC" id="2.1.1.77"/>
    </reaction>
</comment>
<dbReference type="GO" id="GO:0005737">
    <property type="term" value="C:cytoplasm"/>
    <property type="evidence" value="ECO:0007669"/>
    <property type="project" value="UniProtKB-SubCell"/>
</dbReference>
<dbReference type="OrthoDB" id="9810066at2"/>
<evidence type="ECO:0000313" key="8">
    <source>
        <dbReference type="EMBL" id="PWN57518.1"/>
    </source>
</evidence>
<evidence type="ECO:0000313" key="9">
    <source>
        <dbReference type="Proteomes" id="UP000251800"/>
    </source>
</evidence>
<dbReference type="NCBIfam" id="TIGR00080">
    <property type="entry name" value="pimt"/>
    <property type="match status" value="1"/>
</dbReference>
<keyword evidence="9" id="KW-1185">Reference proteome</keyword>
<sequence length="208" mass="23049">MTSERNRKRLVDRLMEEGIVDQRVLRAIGAVQRHRFVDEALANMAYRDTALPIGHGQTISQPLIVARMTEALLEAGPFERVLEVGTGSGYQAAVLAEITDQVLTVERIRPLYQRAGRLLRELGYHNVRLRQSDGSWGWPQLGPFERIVVTAGGSQIPEALREQLAPGGVLVIPVGPSGRQELIRVTRQGSDWHEESLGLVSFVPLVSD</sequence>
<name>A0A363UPW4_9GAMM</name>
<comment type="similarity">
    <text evidence="2 7">Belongs to the methyltransferase superfamily. L-isoaspartyl/D-aspartyl protein methyltransferase family.</text>
</comment>
<organism evidence="8 9">
    <name type="scientific">Abyssibacter profundi</name>
    <dbReference type="NCBI Taxonomy" id="2182787"/>
    <lineage>
        <taxon>Bacteria</taxon>
        <taxon>Pseudomonadati</taxon>
        <taxon>Pseudomonadota</taxon>
        <taxon>Gammaproteobacteria</taxon>
        <taxon>Chromatiales</taxon>
        <taxon>Oceanococcaceae</taxon>
        <taxon>Abyssibacter</taxon>
    </lineage>
</organism>
<dbReference type="EMBL" id="QEQK01000002">
    <property type="protein sequence ID" value="PWN57518.1"/>
    <property type="molecule type" value="Genomic_DNA"/>
</dbReference>
<dbReference type="EC" id="2.1.1.77" evidence="7"/>
<gene>
    <name evidence="7 8" type="primary">pcm</name>
    <name evidence="8" type="ORF">DEH80_02510</name>
</gene>
<dbReference type="PROSITE" id="PS01279">
    <property type="entry name" value="PCMT"/>
    <property type="match status" value="1"/>
</dbReference>
<dbReference type="Pfam" id="PF01135">
    <property type="entry name" value="PCMT"/>
    <property type="match status" value="1"/>
</dbReference>
<dbReference type="FunFam" id="3.40.50.150:FF:000010">
    <property type="entry name" value="Protein-L-isoaspartate O-methyltransferase"/>
    <property type="match status" value="1"/>
</dbReference>
<accession>A0A363UPW4</accession>
<dbReference type="Gene3D" id="3.40.50.150">
    <property type="entry name" value="Vaccinia Virus protein VP39"/>
    <property type="match status" value="1"/>
</dbReference>
<keyword evidence="5 7" id="KW-0808">Transferase</keyword>
<comment type="caution">
    <text evidence="8">The sequence shown here is derived from an EMBL/GenBank/DDBJ whole genome shotgun (WGS) entry which is preliminary data.</text>
</comment>
<keyword evidence="4 7" id="KW-0489">Methyltransferase</keyword>
<dbReference type="Proteomes" id="UP000251800">
    <property type="component" value="Unassembled WGS sequence"/>
</dbReference>
<dbReference type="NCBIfam" id="NF001453">
    <property type="entry name" value="PRK00312.1"/>
    <property type="match status" value="1"/>
</dbReference>
<evidence type="ECO:0000256" key="1">
    <source>
        <dbReference type="ARBA" id="ARBA00004496"/>
    </source>
</evidence>
<dbReference type="AlphaFoldDB" id="A0A363UPW4"/>
<dbReference type="RefSeq" id="WP_109719023.1">
    <property type="nucleotide sequence ID" value="NZ_QEQK01000002.1"/>
</dbReference>
<dbReference type="PANTHER" id="PTHR11579:SF0">
    <property type="entry name" value="PROTEIN-L-ISOASPARTATE(D-ASPARTATE) O-METHYLTRANSFERASE"/>
    <property type="match status" value="1"/>
</dbReference>
<evidence type="ECO:0000256" key="6">
    <source>
        <dbReference type="ARBA" id="ARBA00022691"/>
    </source>
</evidence>